<accession>A0A0G0VX24</accession>
<dbReference type="Proteomes" id="UP000034493">
    <property type="component" value="Unassembled WGS sequence"/>
</dbReference>
<comment type="cofactor">
    <cofactor evidence="7">
        <name>Mg(2+)</name>
        <dbReference type="ChEBI" id="CHEBI:18420"/>
    </cofactor>
</comment>
<evidence type="ECO:0000256" key="8">
    <source>
        <dbReference type="SAM" id="Phobius"/>
    </source>
</evidence>
<feature type="transmembrane region" description="Helical" evidence="8">
    <location>
        <begin position="102"/>
        <end position="129"/>
    </location>
</feature>
<evidence type="ECO:0000313" key="10">
    <source>
        <dbReference type="Proteomes" id="UP000034493"/>
    </source>
</evidence>
<evidence type="ECO:0000256" key="3">
    <source>
        <dbReference type="ARBA" id="ARBA00022679"/>
    </source>
</evidence>
<dbReference type="GO" id="GO:0005886">
    <property type="term" value="C:plasma membrane"/>
    <property type="evidence" value="ECO:0007669"/>
    <property type="project" value="UniProtKB-SubCell"/>
</dbReference>
<evidence type="ECO:0000256" key="7">
    <source>
        <dbReference type="PIRSR" id="PIRSR600715-1"/>
    </source>
</evidence>
<keyword evidence="2" id="KW-1003">Cell membrane</keyword>
<dbReference type="Pfam" id="PF00953">
    <property type="entry name" value="Glycos_transf_4"/>
    <property type="match status" value="1"/>
</dbReference>
<evidence type="ECO:0000256" key="4">
    <source>
        <dbReference type="ARBA" id="ARBA00022692"/>
    </source>
</evidence>
<evidence type="ECO:0000256" key="5">
    <source>
        <dbReference type="ARBA" id="ARBA00022989"/>
    </source>
</evidence>
<dbReference type="GO" id="GO:0071555">
    <property type="term" value="P:cell wall organization"/>
    <property type="evidence" value="ECO:0007669"/>
    <property type="project" value="TreeGrafter"/>
</dbReference>
<proteinExistence type="predicted"/>
<dbReference type="PATRIC" id="fig|1618411.3.peg.569"/>
<protein>
    <submittedName>
        <fullName evidence="9">Glycosyl transferase, family 4, conserved region</fullName>
    </submittedName>
</protein>
<keyword evidence="4 8" id="KW-0812">Transmembrane</keyword>
<dbReference type="GO" id="GO:0046872">
    <property type="term" value="F:metal ion binding"/>
    <property type="evidence" value="ECO:0007669"/>
    <property type="project" value="UniProtKB-KW"/>
</dbReference>
<feature type="binding site" evidence="7">
    <location>
        <position position="176"/>
    </location>
    <ligand>
        <name>Mg(2+)</name>
        <dbReference type="ChEBI" id="CHEBI:18420"/>
    </ligand>
</feature>
<evidence type="ECO:0000256" key="6">
    <source>
        <dbReference type="ARBA" id="ARBA00023136"/>
    </source>
</evidence>
<feature type="transmembrane region" description="Helical" evidence="8">
    <location>
        <begin position="210"/>
        <end position="232"/>
    </location>
</feature>
<dbReference type="GO" id="GO:0044038">
    <property type="term" value="P:cell wall macromolecule biosynthetic process"/>
    <property type="evidence" value="ECO:0007669"/>
    <property type="project" value="TreeGrafter"/>
</dbReference>
<name>A0A0G0VX24_9BACT</name>
<evidence type="ECO:0000256" key="1">
    <source>
        <dbReference type="ARBA" id="ARBA00004651"/>
    </source>
</evidence>
<organism evidence="9 10">
    <name type="scientific">Candidatus Curtissbacteria bacterium GW2011_GWA2_41_24</name>
    <dbReference type="NCBI Taxonomy" id="1618411"/>
    <lineage>
        <taxon>Bacteria</taxon>
        <taxon>Candidatus Curtissiibacteriota</taxon>
    </lineage>
</organism>
<dbReference type="AlphaFoldDB" id="A0A0G0VX24"/>
<dbReference type="InterPro" id="IPR000715">
    <property type="entry name" value="Glycosyl_transferase_4"/>
</dbReference>
<dbReference type="CDD" id="cd06853">
    <property type="entry name" value="GT_WecA_like"/>
    <property type="match status" value="1"/>
</dbReference>
<dbReference type="EMBL" id="LCBC01000008">
    <property type="protein sequence ID" value="KKS04237.1"/>
    <property type="molecule type" value="Genomic_DNA"/>
</dbReference>
<keyword evidence="3 9" id="KW-0808">Transferase</keyword>
<comment type="subcellular location">
    <subcellularLocation>
        <location evidence="1">Cell membrane</location>
        <topology evidence="1">Multi-pass membrane protein</topology>
    </subcellularLocation>
</comment>
<sequence length="362" mass="39352">MTVILSFLLALGLSLILTPAIISLAKKYKLVDDPRRRPHPATIHKRIIPRAGGVAIFLAFLITALLTLPMSQKLLGVILGGLILIAVGIIDDRRDLKSYWKILAQILAALIVVGSGIGISFITNPFSLLGLTNASMDVIRLDEYRIFFDFFGPHSIIILADLFALFWIVWVINMVNFSSGVDGQMPGIVLITLMVIFAASLRFPGDQSQMIVSALSLIGAGATLGFLFYNFYPAKIFPGDSGSYFLGFLVATLAILSGAKVGTAILVMAIPLLDGVFTVIRRLAEGKSPFVGDRKHLHHRLLELGWGQRRIALFYYLVCAILGAAALTLHSAEKLFAAVIVAIIVLGGLLWLNMTLPIEARK</sequence>
<evidence type="ECO:0000256" key="2">
    <source>
        <dbReference type="ARBA" id="ARBA00022475"/>
    </source>
</evidence>
<keyword evidence="7" id="KW-0460">Magnesium</keyword>
<feature type="transmembrane region" description="Helical" evidence="8">
    <location>
        <begin position="311"/>
        <end position="329"/>
    </location>
</feature>
<dbReference type="PANTHER" id="PTHR22926:SF3">
    <property type="entry name" value="UNDECAPRENYL-PHOSPHATE ALPHA-N-ACETYLGLUCOSAMINYL 1-PHOSPHATE TRANSFERASE"/>
    <property type="match status" value="1"/>
</dbReference>
<feature type="transmembrane region" description="Helical" evidence="8">
    <location>
        <begin position="184"/>
        <end position="203"/>
    </location>
</feature>
<dbReference type="PANTHER" id="PTHR22926">
    <property type="entry name" value="PHOSPHO-N-ACETYLMURAMOYL-PENTAPEPTIDE-TRANSFERASE"/>
    <property type="match status" value="1"/>
</dbReference>
<feature type="transmembrane region" description="Helical" evidence="8">
    <location>
        <begin position="335"/>
        <end position="352"/>
    </location>
</feature>
<feature type="transmembrane region" description="Helical" evidence="8">
    <location>
        <begin position="150"/>
        <end position="172"/>
    </location>
</feature>
<evidence type="ECO:0000313" key="9">
    <source>
        <dbReference type="EMBL" id="KKS04237.1"/>
    </source>
</evidence>
<dbReference type="GO" id="GO:0016780">
    <property type="term" value="F:phosphotransferase activity, for other substituted phosphate groups"/>
    <property type="evidence" value="ECO:0007669"/>
    <property type="project" value="InterPro"/>
</dbReference>
<keyword evidence="7" id="KW-0479">Metal-binding</keyword>
<keyword evidence="6 8" id="KW-0472">Membrane</keyword>
<feature type="transmembrane region" description="Helical" evidence="8">
    <location>
        <begin position="244"/>
        <end position="273"/>
    </location>
</feature>
<feature type="binding site" evidence="7">
    <location>
        <position position="240"/>
    </location>
    <ligand>
        <name>Mg(2+)</name>
        <dbReference type="ChEBI" id="CHEBI:18420"/>
    </ligand>
</feature>
<feature type="transmembrane region" description="Helical" evidence="8">
    <location>
        <begin position="74"/>
        <end position="90"/>
    </location>
</feature>
<feature type="transmembrane region" description="Helical" evidence="8">
    <location>
        <begin position="47"/>
        <end position="67"/>
    </location>
</feature>
<reference evidence="9 10" key="1">
    <citation type="journal article" date="2015" name="Nature">
        <title>rRNA introns, odd ribosomes, and small enigmatic genomes across a large radiation of phyla.</title>
        <authorList>
            <person name="Brown C.T."/>
            <person name="Hug L.A."/>
            <person name="Thomas B.C."/>
            <person name="Sharon I."/>
            <person name="Castelle C.J."/>
            <person name="Singh A."/>
            <person name="Wilkins M.J."/>
            <person name="Williams K.H."/>
            <person name="Banfield J.F."/>
        </authorList>
    </citation>
    <scope>NUCLEOTIDE SEQUENCE [LARGE SCALE GENOMIC DNA]</scope>
</reference>
<keyword evidence="5 8" id="KW-1133">Transmembrane helix</keyword>
<gene>
    <name evidence="9" type="ORF">UU56_C0008G0044</name>
</gene>
<dbReference type="GO" id="GO:0009103">
    <property type="term" value="P:lipopolysaccharide biosynthetic process"/>
    <property type="evidence" value="ECO:0007669"/>
    <property type="project" value="TreeGrafter"/>
</dbReference>
<comment type="caution">
    <text evidence="9">The sequence shown here is derived from an EMBL/GenBank/DDBJ whole genome shotgun (WGS) entry which is preliminary data.</text>
</comment>